<feature type="region of interest" description="Disordered" evidence="1">
    <location>
        <begin position="102"/>
        <end position="145"/>
    </location>
</feature>
<evidence type="ECO:0008006" key="4">
    <source>
        <dbReference type="Google" id="ProtNLM"/>
    </source>
</evidence>
<dbReference type="InterPro" id="IPR050179">
    <property type="entry name" value="Trans_hexapeptide_repeat"/>
</dbReference>
<evidence type="ECO:0000313" key="3">
    <source>
        <dbReference type="Proteomes" id="UP000626109"/>
    </source>
</evidence>
<dbReference type="PANTHER" id="PTHR43300:SF11">
    <property type="entry name" value="ACETYLTRANSFERASE RV3034C-RELATED"/>
    <property type="match status" value="1"/>
</dbReference>
<sequence>MGLLPNAQLCPVPCAQEFHATGCCRLQVASRKFGPPRSQLTRSSQLNHRLLGPWSEVTRSSVLVRRGLLSQVAWPLPFRLLSDCVAFTALLLALLSLRRTSRAGGDSSNNSSNNNNNHNNNNNNNSSNNELVTRQQPASQYQERHKLRMSWRPPLYFQRRAGEKHQRPRDWPWARSWQSDIHQKLMEFEDVHLHPDCFVAPSAMIIAPPSMTVEIGKCSSIAAHVCVHGKVSLGDYVCVNHGASLDGGAGGIIVGDGTRIATGAKVFAWSKGIRIGVDVWICANAGITDGVTIGDYAVVAMGAVVCHDVPVVYAAPLAANTSWVVVAFMLNLTICLRDLGWHDENRVGGSPAFAKGAIALVAGLGCQRGFLPADLAWSLVAAHALMGISRMHTEVDK</sequence>
<dbReference type="AlphaFoldDB" id="A0A813LSC9"/>
<gene>
    <name evidence="2" type="ORF">PGLA2088_LOCUS50790</name>
</gene>
<dbReference type="Gene3D" id="2.160.10.10">
    <property type="entry name" value="Hexapeptide repeat proteins"/>
    <property type="match status" value="1"/>
</dbReference>
<feature type="non-terminal residue" evidence="2">
    <location>
        <position position="397"/>
    </location>
</feature>
<dbReference type="PANTHER" id="PTHR43300">
    <property type="entry name" value="ACETYLTRANSFERASE"/>
    <property type="match status" value="1"/>
</dbReference>
<accession>A0A813LSC9</accession>
<reference evidence="2" key="1">
    <citation type="submission" date="2021-02" db="EMBL/GenBank/DDBJ databases">
        <authorList>
            <person name="Dougan E. K."/>
            <person name="Rhodes N."/>
            <person name="Thang M."/>
            <person name="Chan C."/>
        </authorList>
    </citation>
    <scope>NUCLEOTIDE SEQUENCE</scope>
</reference>
<comment type="caution">
    <text evidence="2">The sequence shown here is derived from an EMBL/GenBank/DDBJ whole genome shotgun (WGS) entry which is preliminary data.</text>
</comment>
<evidence type="ECO:0000313" key="2">
    <source>
        <dbReference type="EMBL" id="CAE8742059.1"/>
    </source>
</evidence>
<dbReference type="SUPFAM" id="SSF51161">
    <property type="entry name" value="Trimeric LpxA-like enzymes"/>
    <property type="match status" value="1"/>
</dbReference>
<proteinExistence type="predicted"/>
<organism evidence="2 3">
    <name type="scientific">Polarella glacialis</name>
    <name type="common">Dinoflagellate</name>
    <dbReference type="NCBI Taxonomy" id="89957"/>
    <lineage>
        <taxon>Eukaryota</taxon>
        <taxon>Sar</taxon>
        <taxon>Alveolata</taxon>
        <taxon>Dinophyceae</taxon>
        <taxon>Suessiales</taxon>
        <taxon>Suessiaceae</taxon>
        <taxon>Polarella</taxon>
    </lineage>
</organism>
<dbReference type="CDD" id="cd04647">
    <property type="entry name" value="LbH_MAT_like"/>
    <property type="match status" value="1"/>
</dbReference>
<dbReference type="InterPro" id="IPR011004">
    <property type="entry name" value="Trimer_LpxA-like_sf"/>
</dbReference>
<name>A0A813LSC9_POLGL</name>
<dbReference type="Proteomes" id="UP000626109">
    <property type="component" value="Unassembled WGS sequence"/>
</dbReference>
<feature type="compositionally biased region" description="Polar residues" evidence="1">
    <location>
        <begin position="130"/>
        <end position="141"/>
    </location>
</feature>
<evidence type="ECO:0000256" key="1">
    <source>
        <dbReference type="SAM" id="MobiDB-lite"/>
    </source>
</evidence>
<protein>
    <recommendedName>
        <fullName evidence="4">Dynactin subunit 6</fullName>
    </recommendedName>
</protein>
<feature type="compositionally biased region" description="Low complexity" evidence="1">
    <location>
        <begin position="107"/>
        <end position="129"/>
    </location>
</feature>
<dbReference type="EMBL" id="CAJNNW010037470">
    <property type="protein sequence ID" value="CAE8742059.1"/>
    <property type="molecule type" value="Genomic_DNA"/>
</dbReference>